<keyword evidence="5 7" id="KW-1133">Transmembrane helix</keyword>
<dbReference type="PROSITE" id="PS50850">
    <property type="entry name" value="MFS"/>
    <property type="match status" value="1"/>
</dbReference>
<evidence type="ECO:0000256" key="7">
    <source>
        <dbReference type="SAM" id="Phobius"/>
    </source>
</evidence>
<feature type="transmembrane region" description="Helical" evidence="7">
    <location>
        <begin position="360"/>
        <end position="378"/>
    </location>
</feature>
<dbReference type="STRING" id="349095.SAMN05660299_02854"/>
<evidence type="ECO:0000256" key="5">
    <source>
        <dbReference type="ARBA" id="ARBA00022989"/>
    </source>
</evidence>
<organism evidence="9 10">
    <name type="scientific">Megasphaera paucivorans</name>
    <dbReference type="NCBI Taxonomy" id="349095"/>
    <lineage>
        <taxon>Bacteria</taxon>
        <taxon>Bacillati</taxon>
        <taxon>Bacillota</taxon>
        <taxon>Negativicutes</taxon>
        <taxon>Veillonellales</taxon>
        <taxon>Veillonellaceae</taxon>
        <taxon>Megasphaera</taxon>
    </lineage>
</organism>
<evidence type="ECO:0000256" key="3">
    <source>
        <dbReference type="ARBA" id="ARBA00022475"/>
    </source>
</evidence>
<dbReference type="CDD" id="cd06173">
    <property type="entry name" value="MFS_MefA_like"/>
    <property type="match status" value="1"/>
</dbReference>
<dbReference type="InterPro" id="IPR020846">
    <property type="entry name" value="MFS_dom"/>
</dbReference>
<feature type="transmembrane region" description="Helical" evidence="7">
    <location>
        <begin position="326"/>
        <end position="348"/>
    </location>
</feature>
<dbReference type="AlphaFoldDB" id="A0A1H0C7L6"/>
<evidence type="ECO:0000256" key="4">
    <source>
        <dbReference type="ARBA" id="ARBA00022692"/>
    </source>
</evidence>
<keyword evidence="10" id="KW-1185">Reference proteome</keyword>
<comment type="subcellular location">
    <subcellularLocation>
        <location evidence="1">Cell membrane</location>
        <topology evidence="1">Multi-pass membrane protein</topology>
    </subcellularLocation>
</comment>
<dbReference type="PANTHER" id="PTHR23513">
    <property type="entry name" value="INTEGRAL MEMBRANE EFFLUX PROTEIN-RELATED"/>
    <property type="match status" value="1"/>
</dbReference>
<dbReference type="Proteomes" id="UP000199309">
    <property type="component" value="Unassembled WGS sequence"/>
</dbReference>
<evidence type="ECO:0000256" key="1">
    <source>
        <dbReference type="ARBA" id="ARBA00004651"/>
    </source>
</evidence>
<keyword evidence="6 7" id="KW-0472">Membrane</keyword>
<feature type="transmembrane region" description="Helical" evidence="7">
    <location>
        <begin position="240"/>
        <end position="260"/>
    </location>
</feature>
<protein>
    <submittedName>
        <fullName evidence="9">Transmembrane secretion effector</fullName>
    </submittedName>
</protein>
<evidence type="ECO:0000313" key="9">
    <source>
        <dbReference type="EMBL" id="SDN53823.1"/>
    </source>
</evidence>
<dbReference type="SUPFAM" id="SSF103473">
    <property type="entry name" value="MFS general substrate transporter"/>
    <property type="match status" value="1"/>
</dbReference>
<evidence type="ECO:0000256" key="6">
    <source>
        <dbReference type="ARBA" id="ARBA00023136"/>
    </source>
</evidence>
<dbReference type="Pfam" id="PF05977">
    <property type="entry name" value="MFS_3"/>
    <property type="match status" value="1"/>
</dbReference>
<feature type="transmembrane region" description="Helical" evidence="7">
    <location>
        <begin position="272"/>
        <end position="290"/>
    </location>
</feature>
<keyword evidence="2" id="KW-0813">Transport</keyword>
<gene>
    <name evidence="9" type="ORF">SAMN05660299_02854</name>
</gene>
<name>A0A1H0C7L6_9FIRM</name>
<reference evidence="9 10" key="1">
    <citation type="submission" date="2016-10" db="EMBL/GenBank/DDBJ databases">
        <authorList>
            <person name="de Groot N.N."/>
        </authorList>
    </citation>
    <scope>NUCLEOTIDE SEQUENCE [LARGE SCALE GENOMIC DNA]</scope>
    <source>
        <strain evidence="9 10">DSM 16981</strain>
    </source>
</reference>
<feature type="transmembrane region" description="Helical" evidence="7">
    <location>
        <begin position="179"/>
        <end position="204"/>
    </location>
</feature>
<feature type="transmembrane region" description="Helical" evidence="7">
    <location>
        <begin position="302"/>
        <end position="320"/>
    </location>
</feature>
<keyword evidence="3" id="KW-1003">Cell membrane</keyword>
<evidence type="ECO:0000313" key="10">
    <source>
        <dbReference type="Proteomes" id="UP000199309"/>
    </source>
</evidence>
<evidence type="ECO:0000256" key="2">
    <source>
        <dbReference type="ARBA" id="ARBA00022448"/>
    </source>
</evidence>
<dbReference type="PANTHER" id="PTHR23513:SF11">
    <property type="entry name" value="STAPHYLOFERRIN A TRANSPORTER"/>
    <property type="match status" value="1"/>
</dbReference>
<dbReference type="Gene3D" id="1.20.1250.20">
    <property type="entry name" value="MFS general substrate transporter like domains"/>
    <property type="match status" value="1"/>
</dbReference>
<proteinExistence type="predicted"/>
<keyword evidence="4 7" id="KW-0812">Transmembrane</keyword>
<feature type="domain" description="Major facilitator superfamily (MFS) profile" evidence="8">
    <location>
        <begin position="1"/>
        <end position="208"/>
    </location>
</feature>
<feature type="transmembrane region" description="Helical" evidence="7">
    <location>
        <begin position="390"/>
        <end position="409"/>
    </location>
</feature>
<accession>A0A1H0C7L6</accession>
<evidence type="ECO:0000259" key="8">
    <source>
        <dbReference type="PROSITE" id="PS50850"/>
    </source>
</evidence>
<feature type="transmembrane region" description="Helical" evidence="7">
    <location>
        <begin position="60"/>
        <end position="80"/>
    </location>
</feature>
<dbReference type="GO" id="GO:0022857">
    <property type="term" value="F:transmembrane transporter activity"/>
    <property type="evidence" value="ECO:0007669"/>
    <property type="project" value="InterPro"/>
</dbReference>
<dbReference type="EMBL" id="FNHQ01000069">
    <property type="protein sequence ID" value="SDN53823.1"/>
    <property type="molecule type" value="Genomic_DNA"/>
</dbReference>
<dbReference type="InterPro" id="IPR036259">
    <property type="entry name" value="MFS_trans_sf"/>
</dbReference>
<sequence>MEEKRILIFSITAFIKNVFSSLQYKNFRYFWLGQCVSLCGTWMQRTAQVWLVYTLTNSPFLVGLIGVSQFTPMLVFALFSGAIVERIAKKKVLLITQFLFMMQAVCLTVLMYTGHIHYIYVLILSAFFGMVQTFDMPARQSFFIQLVGSDHLMNAISLNSTITNLAKIIGPVLSGLIMVRYGVGVCFLLNSISFFAVLLSLICIKTTAETNNGMKEFHLLQEMKEGIIYIKGNKNLKFNVIFMAIICTFAMNLDVVVPVYANEVLQGGSGAYTSLMSAMGIGAMVGAIFMSARAAKGIKKNLFIISIMITLSAQVSMLAVHNYELAFILIAGIGFSNLVFMNMGNSIFQLNSDDMHRGRVMSVYSFLNQGSTPIGNFYAGTLMQHIGGRWGFPGCGIIAVFLVGVTCLFNKKELSLWLRN</sequence>
<dbReference type="InterPro" id="IPR010290">
    <property type="entry name" value="TM_effector"/>
</dbReference>
<dbReference type="GO" id="GO:0005886">
    <property type="term" value="C:plasma membrane"/>
    <property type="evidence" value="ECO:0007669"/>
    <property type="project" value="UniProtKB-SubCell"/>
</dbReference>